<organism evidence="1 2">
    <name type="scientific">Phenylobacterium koreense</name>
    <dbReference type="NCBI Taxonomy" id="266125"/>
    <lineage>
        <taxon>Bacteria</taxon>
        <taxon>Pseudomonadati</taxon>
        <taxon>Pseudomonadota</taxon>
        <taxon>Alphaproteobacteria</taxon>
        <taxon>Caulobacterales</taxon>
        <taxon>Caulobacteraceae</taxon>
        <taxon>Phenylobacterium</taxon>
    </lineage>
</organism>
<name>A0ABV2EK17_9CAUL</name>
<keyword evidence="2" id="KW-1185">Reference proteome</keyword>
<sequence length="62" mass="7087">MDRNERVHREAVNLWRALSADPPPPGLRGTMLLDAALHLKNADAYDRLHSPHLRPSQISRPR</sequence>
<gene>
    <name evidence="1" type="ORF">ABID41_002511</name>
</gene>
<proteinExistence type="predicted"/>
<protein>
    <submittedName>
        <fullName evidence="1">Uncharacterized protein</fullName>
    </submittedName>
</protein>
<comment type="caution">
    <text evidence="1">The sequence shown here is derived from an EMBL/GenBank/DDBJ whole genome shotgun (WGS) entry which is preliminary data.</text>
</comment>
<dbReference type="Proteomes" id="UP001549110">
    <property type="component" value="Unassembled WGS sequence"/>
</dbReference>
<accession>A0ABV2EK17</accession>
<reference evidence="1 2" key="1">
    <citation type="submission" date="2024-06" db="EMBL/GenBank/DDBJ databases">
        <title>Genomic Encyclopedia of Type Strains, Phase IV (KMG-IV): sequencing the most valuable type-strain genomes for metagenomic binning, comparative biology and taxonomic classification.</title>
        <authorList>
            <person name="Goeker M."/>
        </authorList>
    </citation>
    <scope>NUCLEOTIDE SEQUENCE [LARGE SCALE GENOMIC DNA]</scope>
    <source>
        <strain evidence="1 2">DSM 17809</strain>
    </source>
</reference>
<evidence type="ECO:0000313" key="2">
    <source>
        <dbReference type="Proteomes" id="UP001549110"/>
    </source>
</evidence>
<evidence type="ECO:0000313" key="1">
    <source>
        <dbReference type="EMBL" id="MET3527393.1"/>
    </source>
</evidence>
<dbReference type="EMBL" id="JBEPLU010000002">
    <property type="protein sequence ID" value="MET3527393.1"/>
    <property type="molecule type" value="Genomic_DNA"/>
</dbReference>
<dbReference type="RefSeq" id="WP_331930558.1">
    <property type="nucleotide sequence ID" value="NZ_JBEPLU010000002.1"/>
</dbReference>